<dbReference type="InterPro" id="IPR024107">
    <property type="entry name" value="Tyr-tRNA-ligase_bac_1"/>
</dbReference>
<comment type="similarity">
    <text evidence="10">Belongs to the class-I aminoacyl-tRNA synthetase family.</text>
</comment>
<dbReference type="SUPFAM" id="SSF55174">
    <property type="entry name" value="Alpha-L RNA-binding motif"/>
    <property type="match status" value="1"/>
</dbReference>
<dbReference type="GO" id="GO:0005524">
    <property type="term" value="F:ATP binding"/>
    <property type="evidence" value="ECO:0007669"/>
    <property type="project" value="UniProtKB-KW"/>
</dbReference>
<dbReference type="GO" id="GO:0005829">
    <property type="term" value="C:cytosol"/>
    <property type="evidence" value="ECO:0007669"/>
    <property type="project" value="TreeGrafter"/>
</dbReference>
<evidence type="ECO:0000256" key="2">
    <source>
        <dbReference type="ARBA" id="ARBA00022598"/>
    </source>
</evidence>
<dbReference type="NCBIfam" id="TIGR00234">
    <property type="entry name" value="tyrS"/>
    <property type="match status" value="1"/>
</dbReference>
<dbReference type="FunFam" id="1.10.240.10:FF:000001">
    <property type="entry name" value="Tyrosine--tRNA ligase"/>
    <property type="match status" value="1"/>
</dbReference>
<dbReference type="CDD" id="cd00805">
    <property type="entry name" value="TyrRS_core"/>
    <property type="match status" value="1"/>
</dbReference>
<dbReference type="PRINTS" id="PR01040">
    <property type="entry name" value="TRNASYNTHTYR"/>
</dbReference>
<sequence>MSASSVASRASVCLDLAHLSVILKPSVSAAIMRLSRNGLRSVNSALSDNWRPWQRQCRSFKLQAGLLEDLKSRGLVADITRPVQLEAEIAKQPQTVYVGVDPTARSLHVGHLVPLLCLFHFQIRGHQIIPLIGGATGLIGDPSGRSTERPLSARETIDYNVAQLTAGISQFFDGAMEYAKRRLPASSTPIQSPNVQNNLNWLKDLNLLEFLRTVGFHSRVNTMLARESVQARLASQQGISFTEFTYQLLQAYDFLTLHRKFGCTIQIGGSDQWGNIIAGIELINRANAAPGTQQEGSADKGFGITTPLLTTASGQKFGKSAGNAVSLNEEDTSVFDFYQFFLRSSDGDVGRYLRMFTLLPQEKIDSVMESHERSPEARVAQRLLAEEVTELVHGQEGVARAQLATRILYERDIATARADDVLAALRGNPVLQLCDASQVIDVPLIKLAAQFRLAASNSAARQLVTAKGLYLNNAPVVDVHQKLSTADLVDGRLAFLRAGSQKLAVIALN</sequence>
<dbReference type="HAMAP" id="MF_02006">
    <property type="entry name" value="Tyr_tRNA_synth_type1"/>
    <property type="match status" value="1"/>
</dbReference>
<evidence type="ECO:0000313" key="11">
    <source>
        <dbReference type="EMBL" id="KAJ8496457.1"/>
    </source>
</evidence>
<keyword evidence="3 10" id="KW-0547">Nucleotide-binding</keyword>
<keyword evidence="6 10" id="KW-0030">Aminoacyl-tRNA synthetase</keyword>
<reference evidence="11" key="1">
    <citation type="submission" date="2022-11" db="EMBL/GenBank/DDBJ databases">
        <title>Genome Sequence of Cubamyces cubensis.</title>
        <authorList>
            <person name="Buettner E."/>
        </authorList>
    </citation>
    <scope>NUCLEOTIDE SEQUENCE</scope>
    <source>
        <strain evidence="11">MPL-01</strain>
    </source>
</reference>
<evidence type="ECO:0000313" key="12">
    <source>
        <dbReference type="Proteomes" id="UP001215151"/>
    </source>
</evidence>
<evidence type="ECO:0000256" key="7">
    <source>
        <dbReference type="ARBA" id="ARBA00033323"/>
    </source>
</evidence>
<keyword evidence="4 10" id="KW-0067">ATP-binding</keyword>
<organism evidence="11 12">
    <name type="scientific">Trametes cubensis</name>
    <dbReference type="NCBI Taxonomy" id="1111947"/>
    <lineage>
        <taxon>Eukaryota</taxon>
        <taxon>Fungi</taxon>
        <taxon>Dikarya</taxon>
        <taxon>Basidiomycota</taxon>
        <taxon>Agaricomycotina</taxon>
        <taxon>Agaricomycetes</taxon>
        <taxon>Polyporales</taxon>
        <taxon>Polyporaceae</taxon>
        <taxon>Trametes</taxon>
    </lineage>
</organism>
<evidence type="ECO:0000256" key="5">
    <source>
        <dbReference type="ARBA" id="ARBA00022917"/>
    </source>
</evidence>
<dbReference type="EMBL" id="JAPEVG010000014">
    <property type="protein sequence ID" value="KAJ8496457.1"/>
    <property type="molecule type" value="Genomic_DNA"/>
</dbReference>
<comment type="caution">
    <text evidence="11">The sequence shown here is derived from an EMBL/GenBank/DDBJ whole genome shotgun (WGS) entry which is preliminary data.</text>
</comment>
<dbReference type="EC" id="6.1.1.1" evidence="1 10"/>
<dbReference type="Gene3D" id="3.10.290.10">
    <property type="entry name" value="RNA-binding S4 domain"/>
    <property type="match status" value="1"/>
</dbReference>
<comment type="catalytic activity">
    <reaction evidence="8 10">
        <text>tRNA(Tyr) + L-tyrosine + ATP = L-tyrosyl-tRNA(Tyr) + AMP + diphosphate + H(+)</text>
        <dbReference type="Rhea" id="RHEA:10220"/>
        <dbReference type="Rhea" id="RHEA-COMP:9706"/>
        <dbReference type="Rhea" id="RHEA-COMP:9707"/>
        <dbReference type="ChEBI" id="CHEBI:15378"/>
        <dbReference type="ChEBI" id="CHEBI:30616"/>
        <dbReference type="ChEBI" id="CHEBI:33019"/>
        <dbReference type="ChEBI" id="CHEBI:58315"/>
        <dbReference type="ChEBI" id="CHEBI:78442"/>
        <dbReference type="ChEBI" id="CHEBI:78536"/>
        <dbReference type="ChEBI" id="CHEBI:456215"/>
        <dbReference type="EC" id="6.1.1.1"/>
    </reaction>
</comment>
<evidence type="ECO:0000256" key="4">
    <source>
        <dbReference type="ARBA" id="ARBA00022840"/>
    </source>
</evidence>
<evidence type="ECO:0000256" key="6">
    <source>
        <dbReference type="ARBA" id="ARBA00023146"/>
    </source>
</evidence>
<dbReference type="GO" id="GO:0003723">
    <property type="term" value="F:RNA binding"/>
    <property type="evidence" value="ECO:0007669"/>
    <property type="project" value="UniProtKB-KW"/>
</dbReference>
<evidence type="ECO:0000256" key="9">
    <source>
        <dbReference type="PROSITE-ProRule" id="PRU00182"/>
    </source>
</evidence>
<dbReference type="PROSITE" id="PS50889">
    <property type="entry name" value="S4"/>
    <property type="match status" value="1"/>
</dbReference>
<keyword evidence="12" id="KW-1185">Reference proteome</keyword>
<gene>
    <name evidence="11" type="ORF">ONZ51_g1087</name>
</gene>
<dbReference type="InterPro" id="IPR014729">
    <property type="entry name" value="Rossmann-like_a/b/a_fold"/>
</dbReference>
<keyword evidence="9" id="KW-0694">RNA-binding</keyword>
<dbReference type="SUPFAM" id="SSF52374">
    <property type="entry name" value="Nucleotidylyl transferase"/>
    <property type="match status" value="1"/>
</dbReference>
<evidence type="ECO:0000256" key="8">
    <source>
        <dbReference type="ARBA" id="ARBA00048248"/>
    </source>
</evidence>
<dbReference type="GO" id="GO:0004831">
    <property type="term" value="F:tyrosine-tRNA ligase activity"/>
    <property type="evidence" value="ECO:0007669"/>
    <property type="project" value="UniProtKB-EC"/>
</dbReference>
<dbReference type="PANTHER" id="PTHR11766">
    <property type="entry name" value="TYROSYL-TRNA SYNTHETASE"/>
    <property type="match status" value="1"/>
</dbReference>
<dbReference type="GO" id="GO:0006437">
    <property type="term" value="P:tyrosyl-tRNA aminoacylation"/>
    <property type="evidence" value="ECO:0007669"/>
    <property type="project" value="InterPro"/>
</dbReference>
<accession>A0AAD7XI10</accession>
<keyword evidence="5 10" id="KW-0648">Protein biosynthesis</keyword>
<protein>
    <recommendedName>
        <fullName evidence="1 10">Tyrosine--tRNA ligase</fullName>
        <ecNumber evidence="1 10">6.1.1.1</ecNumber>
    </recommendedName>
    <alternativeName>
        <fullName evidence="7 10">Tyrosyl-tRNA synthetase</fullName>
    </alternativeName>
</protein>
<evidence type="ECO:0000256" key="1">
    <source>
        <dbReference type="ARBA" id="ARBA00013160"/>
    </source>
</evidence>
<dbReference type="PANTHER" id="PTHR11766:SF0">
    <property type="entry name" value="TYROSINE--TRNA LIGASE, MITOCHONDRIAL"/>
    <property type="match status" value="1"/>
</dbReference>
<dbReference type="InterPro" id="IPR024088">
    <property type="entry name" value="Tyr-tRNA-ligase_bac-type"/>
</dbReference>
<evidence type="ECO:0000256" key="3">
    <source>
        <dbReference type="ARBA" id="ARBA00022741"/>
    </source>
</evidence>
<dbReference type="Gene3D" id="1.10.240.10">
    <property type="entry name" value="Tyrosyl-Transfer RNA Synthetase"/>
    <property type="match status" value="1"/>
</dbReference>
<dbReference type="Proteomes" id="UP001215151">
    <property type="component" value="Unassembled WGS sequence"/>
</dbReference>
<proteinExistence type="inferred from homology"/>
<dbReference type="Pfam" id="PF00579">
    <property type="entry name" value="tRNA-synt_1b"/>
    <property type="match status" value="1"/>
</dbReference>
<dbReference type="InterPro" id="IPR002305">
    <property type="entry name" value="aa-tRNA-synth_Ic"/>
</dbReference>
<dbReference type="InterPro" id="IPR002307">
    <property type="entry name" value="Tyr-tRNA-ligase"/>
</dbReference>
<dbReference type="AlphaFoldDB" id="A0AAD7XI10"/>
<evidence type="ECO:0000256" key="10">
    <source>
        <dbReference type="RuleBase" id="RU361234"/>
    </source>
</evidence>
<keyword evidence="2 10" id="KW-0436">Ligase</keyword>
<dbReference type="Gene3D" id="3.40.50.620">
    <property type="entry name" value="HUPs"/>
    <property type="match status" value="1"/>
</dbReference>
<dbReference type="InterPro" id="IPR036986">
    <property type="entry name" value="S4_RNA-bd_sf"/>
</dbReference>
<dbReference type="GO" id="GO:0005739">
    <property type="term" value="C:mitochondrion"/>
    <property type="evidence" value="ECO:0007669"/>
    <property type="project" value="TreeGrafter"/>
</dbReference>
<name>A0AAD7XI10_9APHY</name>